<evidence type="ECO:0000313" key="2">
    <source>
        <dbReference type="Proteomes" id="UP000268093"/>
    </source>
</evidence>
<sequence length="71" mass="8204">MATRPNKMREEPIPGAPQEYTDIINACWNPRPELHRLQVIWLKIVTLENPAHFQRSPELSLKNANSLTSKI</sequence>
<proteinExistence type="predicted"/>
<organism evidence="1 2">
    <name type="scientific">Jimgerdemannia flammicorona</name>
    <dbReference type="NCBI Taxonomy" id="994334"/>
    <lineage>
        <taxon>Eukaryota</taxon>
        <taxon>Fungi</taxon>
        <taxon>Fungi incertae sedis</taxon>
        <taxon>Mucoromycota</taxon>
        <taxon>Mucoromycotina</taxon>
        <taxon>Endogonomycetes</taxon>
        <taxon>Endogonales</taxon>
        <taxon>Endogonaceae</taxon>
        <taxon>Jimgerdemannia</taxon>
    </lineage>
</organism>
<keyword evidence="2" id="KW-1185">Reference proteome</keyword>
<reference evidence="1 2" key="1">
    <citation type="journal article" date="2018" name="New Phytol.">
        <title>Phylogenomics of Endogonaceae and evolution of mycorrhizas within Mucoromycota.</title>
        <authorList>
            <person name="Chang Y."/>
            <person name="Desiro A."/>
            <person name="Na H."/>
            <person name="Sandor L."/>
            <person name="Lipzen A."/>
            <person name="Clum A."/>
            <person name="Barry K."/>
            <person name="Grigoriev I.V."/>
            <person name="Martin F.M."/>
            <person name="Stajich J.E."/>
            <person name="Smith M.E."/>
            <person name="Bonito G."/>
            <person name="Spatafora J.W."/>
        </authorList>
    </citation>
    <scope>NUCLEOTIDE SEQUENCE [LARGE SCALE GENOMIC DNA]</scope>
    <source>
        <strain evidence="1 2">GMNB39</strain>
    </source>
</reference>
<dbReference type="Proteomes" id="UP000268093">
    <property type="component" value="Unassembled WGS sequence"/>
</dbReference>
<accession>A0A433D8D6</accession>
<dbReference type="EMBL" id="RBNI01004919">
    <property type="protein sequence ID" value="RUP47130.1"/>
    <property type="molecule type" value="Genomic_DNA"/>
</dbReference>
<gene>
    <name evidence="1" type="ORF">BC936DRAFT_146097</name>
</gene>
<dbReference type="AlphaFoldDB" id="A0A433D8D6"/>
<protein>
    <recommendedName>
        <fullName evidence="3">Serine-threonine/tyrosine-protein kinase catalytic domain-containing protein</fullName>
    </recommendedName>
</protein>
<name>A0A433D8D6_9FUNG</name>
<evidence type="ECO:0000313" key="1">
    <source>
        <dbReference type="EMBL" id="RUP47130.1"/>
    </source>
</evidence>
<evidence type="ECO:0008006" key="3">
    <source>
        <dbReference type="Google" id="ProtNLM"/>
    </source>
</evidence>
<comment type="caution">
    <text evidence="1">The sequence shown here is derived from an EMBL/GenBank/DDBJ whole genome shotgun (WGS) entry which is preliminary data.</text>
</comment>